<evidence type="ECO:0000256" key="1">
    <source>
        <dbReference type="ARBA" id="ARBA00008645"/>
    </source>
</evidence>
<name>F4QU23_9CAUL</name>
<evidence type="ECO:0000313" key="3">
    <source>
        <dbReference type="EMBL" id="EGF89323.1"/>
    </source>
</evidence>
<dbReference type="EMBL" id="GL883081">
    <property type="protein sequence ID" value="EGF89323.1"/>
    <property type="molecule type" value="Genomic_DNA"/>
</dbReference>
<reference evidence="4" key="1">
    <citation type="submission" date="2011-03" db="EMBL/GenBank/DDBJ databases">
        <title>Draft genome sequence of Brevundimonas diminuta.</title>
        <authorList>
            <person name="Brown P.J.B."/>
            <person name="Buechlein A."/>
            <person name="Hemmerich C."/>
            <person name="Brun Y.V."/>
        </authorList>
    </citation>
    <scope>NUCLEOTIDE SEQUENCE [LARGE SCALE GENOMIC DNA]</scope>
    <source>
        <strain evidence="4">C19</strain>
    </source>
</reference>
<dbReference type="HOGENOM" id="CLU_020336_30_0_5"/>
<dbReference type="eggNOG" id="COG0596">
    <property type="taxonomic scope" value="Bacteria"/>
</dbReference>
<sequence length="182" mass="19994">MSGITVVGHSVSGMISLLAAKKRPELFEHLIMVGPSPCYLDDGAYQGGFTRESLEELLEFLEINHRGWSAQMAPVIMGNPDRPELALELESSFCRTDPEIAHHFARTTFLSDHRSDLDGVATPTLILQCDEDAIAPLTVGEYMQATMPNAQLALIHSEGHCPHISAPDLVAETIRNYLRAEP</sequence>
<gene>
    <name evidence="3" type="ORF">ABI_46710</name>
</gene>
<protein>
    <submittedName>
        <fullName evidence="3">Alpha/beta hydrolase protein</fullName>
    </submittedName>
</protein>
<dbReference type="InterPro" id="IPR000073">
    <property type="entry name" value="AB_hydrolase_1"/>
</dbReference>
<dbReference type="Pfam" id="PF12697">
    <property type="entry name" value="Abhydrolase_6"/>
    <property type="match status" value="1"/>
</dbReference>
<dbReference type="SUPFAM" id="SSF53474">
    <property type="entry name" value="alpha/beta-Hydrolases"/>
    <property type="match status" value="1"/>
</dbReference>
<comment type="similarity">
    <text evidence="1">Belongs to the AB hydrolase superfamily.</text>
</comment>
<dbReference type="InterPro" id="IPR029058">
    <property type="entry name" value="AB_hydrolase_fold"/>
</dbReference>
<dbReference type="Proteomes" id="UP000006512">
    <property type="component" value="Unassembled WGS sequence"/>
</dbReference>
<dbReference type="Gene3D" id="3.40.50.1820">
    <property type="entry name" value="alpha/beta hydrolase"/>
    <property type="match status" value="1"/>
</dbReference>
<keyword evidence="4" id="KW-1185">Reference proteome</keyword>
<accession>F4QU23</accession>
<keyword evidence="3" id="KW-0378">Hydrolase</keyword>
<dbReference type="STRING" id="715226.ABI_46710"/>
<dbReference type="AlphaFoldDB" id="F4QU23"/>
<organism evidence="3 4">
    <name type="scientific">Asticcacaulis biprosthecium C19</name>
    <dbReference type="NCBI Taxonomy" id="715226"/>
    <lineage>
        <taxon>Bacteria</taxon>
        <taxon>Pseudomonadati</taxon>
        <taxon>Pseudomonadota</taxon>
        <taxon>Alphaproteobacteria</taxon>
        <taxon>Caulobacterales</taxon>
        <taxon>Caulobacteraceae</taxon>
        <taxon>Asticcacaulis</taxon>
    </lineage>
</organism>
<evidence type="ECO:0000313" key="4">
    <source>
        <dbReference type="Proteomes" id="UP000006512"/>
    </source>
</evidence>
<feature type="domain" description="AB hydrolase-1" evidence="2">
    <location>
        <begin position="4"/>
        <end position="172"/>
    </location>
</feature>
<dbReference type="PANTHER" id="PTHR43039">
    <property type="entry name" value="ESTERASE-RELATED"/>
    <property type="match status" value="1"/>
</dbReference>
<evidence type="ECO:0000259" key="2">
    <source>
        <dbReference type="Pfam" id="PF12697"/>
    </source>
</evidence>
<dbReference type="GO" id="GO:0016787">
    <property type="term" value="F:hydrolase activity"/>
    <property type="evidence" value="ECO:0007669"/>
    <property type="project" value="UniProtKB-KW"/>
</dbReference>
<proteinExistence type="inferred from homology"/>